<evidence type="ECO:0000256" key="3">
    <source>
        <dbReference type="ARBA" id="ARBA00022679"/>
    </source>
</evidence>
<accession>A0A9X4RCR8</accession>
<dbReference type="Proteomes" id="UP001152755">
    <property type="component" value="Unassembled WGS sequence"/>
</dbReference>
<evidence type="ECO:0000313" key="6">
    <source>
        <dbReference type="EMBL" id="MDG3013819.1"/>
    </source>
</evidence>
<dbReference type="InterPro" id="IPR052190">
    <property type="entry name" value="Euk-Arch_PrmC-MTase"/>
</dbReference>
<evidence type="ECO:0000256" key="4">
    <source>
        <dbReference type="ARBA" id="ARBA00022691"/>
    </source>
</evidence>
<dbReference type="InterPro" id="IPR041698">
    <property type="entry name" value="Methyltransf_25"/>
</dbReference>
<dbReference type="PANTHER" id="PTHR45875">
    <property type="entry name" value="METHYLTRANSFERASE N6AMT1"/>
    <property type="match status" value="1"/>
</dbReference>
<gene>
    <name evidence="6" type="ORF">NVS88_04515</name>
</gene>
<dbReference type="RefSeq" id="WP_332519304.1">
    <property type="nucleotide sequence ID" value="NZ_JANRHA010000002.1"/>
</dbReference>
<dbReference type="PROSITE" id="PS00092">
    <property type="entry name" value="N6_MTASE"/>
    <property type="match status" value="1"/>
</dbReference>
<evidence type="ECO:0000313" key="7">
    <source>
        <dbReference type="Proteomes" id="UP001152755"/>
    </source>
</evidence>
<dbReference type="GO" id="GO:0008757">
    <property type="term" value="F:S-adenosylmethionine-dependent methyltransferase activity"/>
    <property type="evidence" value="ECO:0007669"/>
    <property type="project" value="TreeGrafter"/>
</dbReference>
<dbReference type="GO" id="GO:0008276">
    <property type="term" value="F:protein methyltransferase activity"/>
    <property type="evidence" value="ECO:0007669"/>
    <property type="project" value="TreeGrafter"/>
</dbReference>
<keyword evidence="3" id="KW-0808">Transferase</keyword>
<keyword evidence="7" id="KW-1185">Reference proteome</keyword>
<dbReference type="Gene3D" id="3.40.50.150">
    <property type="entry name" value="Vaccinia Virus protein VP39"/>
    <property type="match status" value="1"/>
</dbReference>
<comment type="similarity">
    <text evidence="1">Belongs to the eukaryotic/archaeal PrmC-related family.</text>
</comment>
<dbReference type="EMBL" id="JANRHA010000002">
    <property type="protein sequence ID" value="MDG3013819.1"/>
    <property type="molecule type" value="Genomic_DNA"/>
</dbReference>
<evidence type="ECO:0000256" key="2">
    <source>
        <dbReference type="ARBA" id="ARBA00022603"/>
    </source>
</evidence>
<dbReference type="GO" id="GO:0035657">
    <property type="term" value="C:eRF1 methyltransferase complex"/>
    <property type="evidence" value="ECO:0007669"/>
    <property type="project" value="TreeGrafter"/>
</dbReference>
<evidence type="ECO:0000256" key="1">
    <source>
        <dbReference type="ARBA" id="ARBA00006149"/>
    </source>
</evidence>
<dbReference type="InterPro" id="IPR002052">
    <property type="entry name" value="DNA_methylase_N6_adenine_CS"/>
</dbReference>
<dbReference type="AlphaFoldDB" id="A0A9X4RCR8"/>
<name>A0A9X4RCR8_9ACTN</name>
<dbReference type="InterPro" id="IPR029063">
    <property type="entry name" value="SAM-dependent_MTases_sf"/>
</dbReference>
<proteinExistence type="inferred from homology"/>
<dbReference type="GO" id="GO:0032259">
    <property type="term" value="P:methylation"/>
    <property type="evidence" value="ECO:0007669"/>
    <property type="project" value="UniProtKB-KW"/>
</dbReference>
<feature type="domain" description="Methyltransferase" evidence="5">
    <location>
        <begin position="50"/>
        <end position="118"/>
    </location>
</feature>
<comment type="caution">
    <text evidence="6">The sequence shown here is derived from an EMBL/GenBank/DDBJ whole genome shotgun (WGS) entry which is preliminary data.</text>
</comment>
<dbReference type="Pfam" id="PF13649">
    <property type="entry name" value="Methyltransf_25"/>
    <property type="match status" value="1"/>
</dbReference>
<organism evidence="6 7">
    <name type="scientific">Speluncibacter jeojiensis</name>
    <dbReference type="NCBI Taxonomy" id="2710754"/>
    <lineage>
        <taxon>Bacteria</taxon>
        <taxon>Bacillati</taxon>
        <taxon>Actinomycetota</taxon>
        <taxon>Actinomycetes</taxon>
        <taxon>Mycobacteriales</taxon>
        <taxon>Speluncibacteraceae</taxon>
        <taxon>Speluncibacter</taxon>
    </lineage>
</organism>
<dbReference type="CDD" id="cd02440">
    <property type="entry name" value="AdoMet_MTases"/>
    <property type="match status" value="1"/>
</dbReference>
<reference evidence="6" key="1">
    <citation type="submission" date="2022-08" db="EMBL/GenBank/DDBJ databases">
        <title>Genome analysis of Corynebacteriales strain.</title>
        <authorList>
            <person name="Lee S.D."/>
        </authorList>
    </citation>
    <scope>NUCLEOTIDE SEQUENCE</scope>
    <source>
        <strain evidence="6">D3-21</strain>
    </source>
</reference>
<dbReference type="GO" id="GO:0003676">
    <property type="term" value="F:nucleic acid binding"/>
    <property type="evidence" value="ECO:0007669"/>
    <property type="project" value="InterPro"/>
</dbReference>
<keyword evidence="4" id="KW-0949">S-adenosyl-L-methionine</keyword>
<dbReference type="PANTHER" id="PTHR45875:SF1">
    <property type="entry name" value="METHYLTRANSFERASE N6AMT1"/>
    <property type="match status" value="1"/>
</dbReference>
<keyword evidence="2 6" id="KW-0489">Methyltransferase</keyword>
<evidence type="ECO:0000259" key="5">
    <source>
        <dbReference type="Pfam" id="PF13649"/>
    </source>
</evidence>
<sequence>MHAPTVHRVRDAVRTRPIVCFPGVYPPQEDTALLADAIGSLGLDPGFSALDVCTGSGALAIAAARAGAGHVVAVDRSRMALFNARINARRSGVDFRVRRADLRSLDDHRETFDLVVSNPPYVPAAPGTDGKGCPPRHCWDGGRSGRRLLDPLCEAMPRLLCPGGTCLLVQSASADVDRTMMLLSVGALDARVVDTRRIPFGPVMTGQSAFLWARGLVPTGCTEEEIVVVGARRPGRSAATV</sequence>
<dbReference type="SUPFAM" id="SSF53335">
    <property type="entry name" value="S-adenosyl-L-methionine-dependent methyltransferases"/>
    <property type="match status" value="1"/>
</dbReference>
<protein>
    <submittedName>
        <fullName evidence="6">Methyltransferase domain-containing protein</fullName>
    </submittedName>
</protein>